<reference evidence="1 2" key="1">
    <citation type="journal article" date="2021" name="Hortic Res">
        <title>High-quality reference genome and annotation aids understanding of berry development for evergreen blueberry (Vaccinium darrowii).</title>
        <authorList>
            <person name="Yu J."/>
            <person name="Hulse-Kemp A.M."/>
            <person name="Babiker E."/>
            <person name="Staton M."/>
        </authorList>
    </citation>
    <scope>NUCLEOTIDE SEQUENCE [LARGE SCALE GENOMIC DNA]</scope>
    <source>
        <strain evidence="2">cv. NJ 8807/NJ 8810</strain>
        <tissue evidence="1">Young leaf</tissue>
    </source>
</reference>
<name>A0ACB7XI83_9ERIC</name>
<proteinExistence type="predicted"/>
<organism evidence="1 2">
    <name type="scientific">Vaccinium darrowii</name>
    <dbReference type="NCBI Taxonomy" id="229202"/>
    <lineage>
        <taxon>Eukaryota</taxon>
        <taxon>Viridiplantae</taxon>
        <taxon>Streptophyta</taxon>
        <taxon>Embryophyta</taxon>
        <taxon>Tracheophyta</taxon>
        <taxon>Spermatophyta</taxon>
        <taxon>Magnoliopsida</taxon>
        <taxon>eudicotyledons</taxon>
        <taxon>Gunneridae</taxon>
        <taxon>Pentapetalae</taxon>
        <taxon>asterids</taxon>
        <taxon>Ericales</taxon>
        <taxon>Ericaceae</taxon>
        <taxon>Vaccinioideae</taxon>
        <taxon>Vaccinieae</taxon>
        <taxon>Vaccinium</taxon>
    </lineage>
</organism>
<protein>
    <submittedName>
        <fullName evidence="1">Uncharacterized protein</fullName>
    </submittedName>
</protein>
<accession>A0ACB7XI83</accession>
<evidence type="ECO:0000313" key="2">
    <source>
        <dbReference type="Proteomes" id="UP000828048"/>
    </source>
</evidence>
<keyword evidence="2" id="KW-1185">Reference proteome</keyword>
<comment type="caution">
    <text evidence="1">The sequence shown here is derived from an EMBL/GenBank/DDBJ whole genome shotgun (WGS) entry which is preliminary data.</text>
</comment>
<sequence>MHSSRGNQFEISLAGSFSDMKQQQKVNCNIQNLYSWGKGLKLSIDIDRLLTLLVGESTQAERSGHPFPLTIVFVERKTRSDEVAEALVAQGLHPVALHGGRSQLDCPEAVVTGNFDGFFIPKALKVDRDNCKYMREYPFSSSAVPPITSLVMSM</sequence>
<dbReference type="Proteomes" id="UP000828048">
    <property type="component" value="Chromosome 10"/>
</dbReference>
<evidence type="ECO:0000313" key="1">
    <source>
        <dbReference type="EMBL" id="KAH7840078.1"/>
    </source>
</evidence>
<gene>
    <name evidence="1" type="ORF">Vadar_012354</name>
</gene>
<dbReference type="EMBL" id="CM037160">
    <property type="protein sequence ID" value="KAH7840078.1"/>
    <property type="molecule type" value="Genomic_DNA"/>
</dbReference>